<dbReference type="InterPro" id="IPR028250">
    <property type="entry name" value="DsbDN"/>
</dbReference>
<evidence type="ECO:0000313" key="4">
    <source>
        <dbReference type="Proteomes" id="UP000252355"/>
    </source>
</evidence>
<accession>A0A367ZPZ2</accession>
<keyword evidence="1" id="KW-0732">Signal</keyword>
<feature type="signal peptide" evidence="1">
    <location>
        <begin position="1"/>
        <end position="19"/>
    </location>
</feature>
<protein>
    <submittedName>
        <fullName evidence="3">Cytochrome c-type biogenesis protein DsbD, protein-disulfide reductase</fullName>
    </submittedName>
</protein>
<reference evidence="3 4" key="1">
    <citation type="submission" date="2018-05" db="EMBL/GenBank/DDBJ databases">
        <title>A metagenomic window into the 2 km-deep terrestrial subsurface aquifer revealed taxonomically and functionally diverse microbial community comprising novel uncultured bacterial lineages.</title>
        <authorList>
            <person name="Kadnikov V.V."/>
            <person name="Mardanov A.V."/>
            <person name="Beletsky A.V."/>
            <person name="Banks D."/>
            <person name="Pimenov N.V."/>
            <person name="Frank Y.A."/>
            <person name="Karnachuk O.V."/>
            <person name="Ravin N.V."/>
        </authorList>
    </citation>
    <scope>NUCLEOTIDE SEQUENCE [LARGE SCALE GENOMIC DNA]</scope>
    <source>
        <strain evidence="3">BY5</strain>
    </source>
</reference>
<comment type="caution">
    <text evidence="3">The sequence shown here is derived from an EMBL/GenBank/DDBJ whole genome shotgun (WGS) entry which is preliminary data.</text>
</comment>
<name>A0A367ZPZ2_9BACT</name>
<dbReference type="AlphaFoldDB" id="A0A367ZPZ2"/>
<proteinExistence type="predicted"/>
<evidence type="ECO:0000313" key="3">
    <source>
        <dbReference type="EMBL" id="RCK80183.1"/>
    </source>
</evidence>
<evidence type="ECO:0000256" key="1">
    <source>
        <dbReference type="SAM" id="SignalP"/>
    </source>
</evidence>
<sequence>MRVCLSIWLMVLGTMLALAAGAGPLLATGLPDTVETEQVRLQLISEATGMAPGQPLTVGIHMTFKEGWHAYWMNPGDSGMPPTFTFTLPPGFQAGEVQWPFPTRLPGAGEVIYGYEGNALFLCTIQVPPSVVPGERHSIRMDVSGLLCSADACLPFEAALQLTLPVTAEPPARDERWQKLFAEGRHRLPGTPAGWVFEATATPDQKYRIAITPPAGQSVPGTVHFFPFTSDAIKPSAPQILEPPAEGRPATLIVERGFADPGPTLKGVLTGAGGWGPEPIAGWGAVEVSIPVVTR</sequence>
<dbReference type="EMBL" id="QOQW01000008">
    <property type="protein sequence ID" value="RCK80183.1"/>
    <property type="molecule type" value="Genomic_DNA"/>
</dbReference>
<dbReference type="Pfam" id="PF11412">
    <property type="entry name" value="DsbD_N"/>
    <property type="match status" value="1"/>
</dbReference>
<dbReference type="Proteomes" id="UP000252355">
    <property type="component" value="Unassembled WGS sequence"/>
</dbReference>
<feature type="domain" description="Thiol:disulfide interchange protein DsbD N-terminal" evidence="2">
    <location>
        <begin position="51"/>
        <end position="163"/>
    </location>
</feature>
<organism evidence="3 4">
    <name type="scientific">Candidatus Ozemobacter sibiricus</name>
    <dbReference type="NCBI Taxonomy" id="2268124"/>
    <lineage>
        <taxon>Bacteria</taxon>
        <taxon>Candidatus Ozemobacteria</taxon>
        <taxon>Candidatus Ozemobacterales</taxon>
        <taxon>Candidatus Ozemobacteraceae</taxon>
        <taxon>Candidatus Ozemobacter</taxon>
    </lineage>
</organism>
<evidence type="ECO:0000259" key="2">
    <source>
        <dbReference type="Pfam" id="PF11412"/>
    </source>
</evidence>
<feature type="chain" id="PRO_5016883648" evidence="1">
    <location>
        <begin position="20"/>
        <end position="295"/>
    </location>
</feature>
<gene>
    <name evidence="3" type="ORF">OZSIB_3687</name>
</gene>